<reference evidence="1 2" key="1">
    <citation type="journal article" date="2014" name="Genome Announc.">
        <title>Draft genome sequences of the altered schaedler flora, a defined bacterial community from gnotobiotic mice.</title>
        <authorList>
            <person name="Wannemuehler M.J."/>
            <person name="Overstreet A.M."/>
            <person name="Ward D.V."/>
            <person name="Phillips G.J."/>
        </authorList>
    </citation>
    <scope>NUCLEOTIDE SEQUENCE [LARGE SCALE GENOMIC DNA]</scope>
    <source>
        <strain evidence="1 2">ASF492</strain>
    </source>
</reference>
<evidence type="ECO:0000313" key="1">
    <source>
        <dbReference type="EMBL" id="EMZ21374.1"/>
    </source>
</evidence>
<dbReference type="STRING" id="1235802.C823_04515"/>
<dbReference type="PATRIC" id="fig|1235802.3.peg.4805"/>
<dbReference type="eggNOG" id="ENOG503458U">
    <property type="taxonomic scope" value="Bacteria"/>
</dbReference>
<comment type="caution">
    <text evidence="1">The sequence shown here is derived from an EMBL/GenBank/DDBJ whole genome shotgun (WGS) entry which is preliminary data.</text>
</comment>
<evidence type="ECO:0000313" key="2">
    <source>
        <dbReference type="Proteomes" id="UP000012589"/>
    </source>
</evidence>
<dbReference type="HOGENOM" id="CLU_2825576_0_0_9"/>
<name>N2AAL2_9FIRM</name>
<protein>
    <submittedName>
        <fullName evidence="1">Uncharacterized protein</fullName>
    </submittedName>
</protein>
<dbReference type="EMBL" id="AQFT01000133">
    <property type="protein sequence ID" value="EMZ21374.1"/>
    <property type="molecule type" value="Genomic_DNA"/>
</dbReference>
<dbReference type="Proteomes" id="UP000012589">
    <property type="component" value="Unassembled WGS sequence"/>
</dbReference>
<dbReference type="AlphaFoldDB" id="N2AAL2"/>
<organism evidence="1 2">
    <name type="scientific">Eubacterium plexicaudatum ASF492</name>
    <dbReference type="NCBI Taxonomy" id="1235802"/>
    <lineage>
        <taxon>Bacteria</taxon>
        <taxon>Bacillati</taxon>
        <taxon>Bacillota</taxon>
        <taxon>Clostridia</taxon>
        <taxon>Eubacteriales</taxon>
        <taxon>Eubacteriaceae</taxon>
        <taxon>Eubacterium</taxon>
    </lineage>
</organism>
<accession>N2AAL2</accession>
<dbReference type="OrthoDB" id="9799586at2"/>
<keyword evidence="2" id="KW-1185">Reference proteome</keyword>
<sequence length="67" mass="7800">MITIPRYMKEYANAQRKSYMNNELMQKKYKDVAVEIIERILKNTEHGLITINEGMKALCNPLDGIVL</sequence>
<gene>
    <name evidence="1" type="ORF">C823_04515</name>
</gene>
<proteinExistence type="predicted"/>